<dbReference type="EMBL" id="BK015102">
    <property type="protein sequence ID" value="DAD91062.1"/>
    <property type="molecule type" value="Genomic_DNA"/>
</dbReference>
<evidence type="ECO:0000313" key="1">
    <source>
        <dbReference type="EMBL" id="DAD91062.1"/>
    </source>
</evidence>
<organism evidence="1">
    <name type="scientific">Siphoviridae sp. cttsA2</name>
    <dbReference type="NCBI Taxonomy" id="2826497"/>
    <lineage>
        <taxon>Viruses</taxon>
        <taxon>Duplodnaviria</taxon>
        <taxon>Heunggongvirae</taxon>
        <taxon>Uroviricota</taxon>
        <taxon>Caudoviricetes</taxon>
    </lineage>
</organism>
<protein>
    <submittedName>
        <fullName evidence="1">Uncharacterized protein</fullName>
    </submittedName>
</protein>
<name>A0A8S5N8P0_9CAUD</name>
<sequence length="114" mass="12435">MTMFLHITLNSGRTMRGGLTQSIIEICSVSFGAKTLYQEGEIKSHPVVSWRPVHNKGTEGIIFLHETDIAVVRSNDGTVLHEWCGAESEKQEHKAVKSSDPFAGLEAALLAASQ</sequence>
<reference evidence="1" key="1">
    <citation type="journal article" date="2021" name="Proc. Natl. Acad. Sci. U.S.A.">
        <title>A Catalog of Tens of Thousands of Viruses from Human Metagenomes Reveals Hidden Associations with Chronic Diseases.</title>
        <authorList>
            <person name="Tisza M.J."/>
            <person name="Buck C.B."/>
        </authorList>
    </citation>
    <scope>NUCLEOTIDE SEQUENCE</scope>
    <source>
        <strain evidence="1">CttsA2</strain>
    </source>
</reference>
<proteinExistence type="predicted"/>
<accession>A0A8S5N8P0</accession>